<evidence type="ECO:0000256" key="1">
    <source>
        <dbReference type="SAM" id="Phobius"/>
    </source>
</evidence>
<keyword evidence="1" id="KW-0472">Membrane</keyword>
<dbReference type="PANTHER" id="PTHR31170">
    <property type="entry name" value="BNAC04G53230D PROTEIN"/>
    <property type="match status" value="1"/>
</dbReference>
<dbReference type="eggNOG" id="ENOG502QR4P">
    <property type="taxonomic scope" value="Eukaryota"/>
</dbReference>
<dbReference type="EnsemblPlants" id="OBART11G15920.1">
    <property type="protein sequence ID" value="OBART11G15920.1"/>
    <property type="gene ID" value="OBART11G15920"/>
</dbReference>
<protein>
    <submittedName>
        <fullName evidence="2">Uncharacterized protein</fullName>
    </submittedName>
</protein>
<reference evidence="2" key="2">
    <citation type="submission" date="2015-03" db="UniProtKB">
        <authorList>
            <consortium name="EnsemblPlants"/>
        </authorList>
    </citation>
    <scope>IDENTIFICATION</scope>
</reference>
<sequence>MQQAPSVMAMASSGTWEVEMEKMIKDTGPRYVETKRRREGRHSIYRVPEYIKDMTNRNAYRPQLVSLGPFHHGDPALLTMESHKRRAVAHLVKRSMKPLRLFIMAVEEIKEQLQDAYENLDDRWRHGTSFVELMLTDGCFLLEMGMLFQQGGRVQQDYGPDDPVFSEHEINNWVRTFLYSSITHIAPVNGHLGLHPLDVLQKSTCAARRIGQGLKTLPIMPCATELHEAGIHFQLSDAKGFAGGVNFQGGVLSIPQVLLFDDAECVFLNLMAFERLHPGAGNEVTAFIIFMENLIDTAQDVALLRSKGIVQSGFGSDEAVANLINNILTKGAVMNINSSLRDVIREVNAHCRKPWNKWRASLIHTYFSNPWVFMSLVAAIILLVATLMQTIYTVVPFYKNISSPEPQPHM</sequence>
<dbReference type="Gramene" id="OBART11G15920.1">
    <property type="protein sequence ID" value="OBART11G15920.1"/>
    <property type="gene ID" value="OBART11G15920"/>
</dbReference>
<accession>A0A0D3HMM9</accession>
<keyword evidence="1" id="KW-0812">Transmembrane</keyword>
<dbReference type="Proteomes" id="UP000026960">
    <property type="component" value="Chromosome 11"/>
</dbReference>
<dbReference type="Pfam" id="PF03140">
    <property type="entry name" value="DUF247"/>
    <property type="match status" value="2"/>
</dbReference>
<keyword evidence="3" id="KW-1185">Reference proteome</keyword>
<evidence type="ECO:0000313" key="3">
    <source>
        <dbReference type="Proteomes" id="UP000026960"/>
    </source>
</evidence>
<keyword evidence="1" id="KW-1133">Transmembrane helix</keyword>
<dbReference type="HOGENOM" id="CLU_020188_0_2_1"/>
<dbReference type="PaxDb" id="65489-OBART11G15920.1"/>
<feature type="transmembrane region" description="Helical" evidence="1">
    <location>
        <begin position="371"/>
        <end position="395"/>
    </location>
</feature>
<dbReference type="AlphaFoldDB" id="A0A0D3HMM9"/>
<dbReference type="PANTHER" id="PTHR31170:SF18">
    <property type="entry name" value="(WILD MALAYSIAN BANANA) HYPOTHETICAL PROTEIN"/>
    <property type="match status" value="1"/>
</dbReference>
<organism evidence="2">
    <name type="scientific">Oryza barthii</name>
    <dbReference type="NCBI Taxonomy" id="65489"/>
    <lineage>
        <taxon>Eukaryota</taxon>
        <taxon>Viridiplantae</taxon>
        <taxon>Streptophyta</taxon>
        <taxon>Embryophyta</taxon>
        <taxon>Tracheophyta</taxon>
        <taxon>Spermatophyta</taxon>
        <taxon>Magnoliopsida</taxon>
        <taxon>Liliopsida</taxon>
        <taxon>Poales</taxon>
        <taxon>Poaceae</taxon>
        <taxon>BOP clade</taxon>
        <taxon>Oryzoideae</taxon>
        <taxon>Oryzeae</taxon>
        <taxon>Oryzinae</taxon>
        <taxon>Oryza</taxon>
    </lineage>
</organism>
<proteinExistence type="predicted"/>
<evidence type="ECO:0000313" key="2">
    <source>
        <dbReference type="EnsemblPlants" id="OBART11G15920.1"/>
    </source>
</evidence>
<dbReference type="InterPro" id="IPR004158">
    <property type="entry name" value="DUF247_pln"/>
</dbReference>
<name>A0A0D3HMM9_9ORYZ</name>
<reference evidence="2" key="1">
    <citation type="journal article" date="2009" name="Rice">
        <title>De Novo Next Generation Sequencing of Plant Genomes.</title>
        <authorList>
            <person name="Rounsley S."/>
            <person name="Marri P.R."/>
            <person name="Yu Y."/>
            <person name="He R."/>
            <person name="Sisneros N."/>
            <person name="Goicoechea J.L."/>
            <person name="Lee S.J."/>
            <person name="Angelova A."/>
            <person name="Kudrna D."/>
            <person name="Luo M."/>
            <person name="Affourtit J."/>
            <person name="Desany B."/>
            <person name="Knight J."/>
            <person name="Niazi F."/>
            <person name="Egholm M."/>
            <person name="Wing R.A."/>
        </authorList>
    </citation>
    <scope>NUCLEOTIDE SEQUENCE [LARGE SCALE GENOMIC DNA]</scope>
    <source>
        <strain evidence="2">cv. IRGC 105608</strain>
    </source>
</reference>
<dbReference type="STRING" id="65489.A0A0D3HMM9"/>